<evidence type="ECO:0000313" key="1">
    <source>
        <dbReference type="EMBL" id="WQF89761.1"/>
    </source>
</evidence>
<protein>
    <submittedName>
        <fullName evidence="1">Uncharacterized protein</fullName>
    </submittedName>
</protein>
<dbReference type="EMBL" id="CP137314">
    <property type="protein sequence ID" value="WQF89761.1"/>
    <property type="molecule type" value="Genomic_DNA"/>
</dbReference>
<sequence length="52" mass="5752">MSRQPLSWLSRQLPHRPCCCRTLATTSTLGVRRMAKITSSTSLSPVVSIAQH</sequence>
<evidence type="ECO:0000313" key="2">
    <source>
        <dbReference type="Proteomes" id="UP001322277"/>
    </source>
</evidence>
<dbReference type="AlphaFoldDB" id="A0AAX4J2Q6"/>
<gene>
    <name evidence="1" type="ORF">CDEST_14775</name>
</gene>
<name>A0AAX4J2Q6_9PEZI</name>
<dbReference type="KEGG" id="cdet:87951275"/>
<proteinExistence type="predicted"/>
<accession>A0AAX4J2Q6</accession>
<dbReference type="RefSeq" id="XP_062786982.1">
    <property type="nucleotide sequence ID" value="XM_062930931.1"/>
</dbReference>
<dbReference type="GeneID" id="87951275"/>
<reference evidence="2" key="1">
    <citation type="journal article" date="2023" name="bioRxiv">
        <title>Complete genome of the Medicago anthracnose fungus, Colletotrichum destructivum, reveals a mini-chromosome-like region within a core chromosome.</title>
        <authorList>
            <person name="Lapalu N."/>
            <person name="Simon A."/>
            <person name="Lu A."/>
            <person name="Plaumann P.-L."/>
            <person name="Amselem J."/>
            <person name="Pigne S."/>
            <person name="Auger A."/>
            <person name="Koch C."/>
            <person name="Dallery J.-F."/>
            <person name="O'Connell R.J."/>
        </authorList>
    </citation>
    <scope>NUCLEOTIDE SEQUENCE [LARGE SCALE GENOMIC DNA]</scope>
    <source>
        <strain evidence="2">CBS 520.97</strain>
    </source>
</reference>
<keyword evidence="2" id="KW-1185">Reference proteome</keyword>
<dbReference type="Proteomes" id="UP001322277">
    <property type="component" value="Chromosome 10"/>
</dbReference>
<organism evidence="1 2">
    <name type="scientific">Colletotrichum destructivum</name>
    <dbReference type="NCBI Taxonomy" id="34406"/>
    <lineage>
        <taxon>Eukaryota</taxon>
        <taxon>Fungi</taxon>
        <taxon>Dikarya</taxon>
        <taxon>Ascomycota</taxon>
        <taxon>Pezizomycotina</taxon>
        <taxon>Sordariomycetes</taxon>
        <taxon>Hypocreomycetidae</taxon>
        <taxon>Glomerellales</taxon>
        <taxon>Glomerellaceae</taxon>
        <taxon>Colletotrichum</taxon>
        <taxon>Colletotrichum destructivum species complex</taxon>
    </lineage>
</organism>